<accession>A0A502FLP0</accession>
<keyword evidence="1" id="KW-0503">Monooxygenase</keyword>
<organism evidence="1 2">
    <name type="scientific">Rhodanobacter glycinis</name>
    <dbReference type="NCBI Taxonomy" id="582702"/>
    <lineage>
        <taxon>Bacteria</taxon>
        <taxon>Pseudomonadati</taxon>
        <taxon>Pseudomonadota</taxon>
        <taxon>Gammaproteobacteria</taxon>
        <taxon>Lysobacterales</taxon>
        <taxon>Rhodanobacteraceae</taxon>
        <taxon>Rhodanobacter</taxon>
    </lineage>
</organism>
<dbReference type="EMBL" id="RCZO01000011">
    <property type="protein sequence ID" value="TPG04947.1"/>
    <property type="molecule type" value="Genomic_DNA"/>
</dbReference>
<dbReference type="Gene3D" id="3.30.70.100">
    <property type="match status" value="1"/>
</dbReference>
<keyword evidence="1" id="KW-0560">Oxidoreductase</keyword>
<dbReference type="SUPFAM" id="SSF54909">
    <property type="entry name" value="Dimeric alpha+beta barrel"/>
    <property type="match status" value="1"/>
</dbReference>
<name>A0A502FLP0_9GAMM</name>
<comment type="caution">
    <text evidence="1">The sequence shown here is derived from an EMBL/GenBank/DDBJ whole genome shotgun (WGS) entry which is preliminary data.</text>
</comment>
<protein>
    <submittedName>
        <fullName evidence="1">Antibiotic biosynthesis monooxygenase</fullName>
    </submittedName>
</protein>
<dbReference type="InterPro" id="IPR011008">
    <property type="entry name" value="Dimeric_a/b-barrel"/>
</dbReference>
<dbReference type="AlphaFoldDB" id="A0A502FLP0"/>
<dbReference type="GO" id="GO:0004497">
    <property type="term" value="F:monooxygenase activity"/>
    <property type="evidence" value="ECO:0007669"/>
    <property type="project" value="UniProtKB-KW"/>
</dbReference>
<dbReference type="RefSeq" id="WP_140654791.1">
    <property type="nucleotide sequence ID" value="NZ_RCZB01000001.1"/>
</dbReference>
<sequence length="112" mass="12290">MTSPTPASDGASIFRIDRFVVPTEALPAFMERLRFTQQTLDTLSGCKQNLVLKQEDSPGESRIITLVEWSDAEAITAAKATMLAKYTEEGFDPAAFIRELGVQADMGVYRSA</sequence>
<dbReference type="Proteomes" id="UP000319486">
    <property type="component" value="Unassembled WGS sequence"/>
</dbReference>
<evidence type="ECO:0000313" key="2">
    <source>
        <dbReference type="Proteomes" id="UP000319486"/>
    </source>
</evidence>
<keyword evidence="2" id="KW-1185">Reference proteome</keyword>
<evidence type="ECO:0000313" key="1">
    <source>
        <dbReference type="EMBL" id="TPG04947.1"/>
    </source>
</evidence>
<gene>
    <name evidence="1" type="ORF">EAH88_16380</name>
</gene>
<dbReference type="OrthoDB" id="4476670at2"/>
<proteinExistence type="predicted"/>
<reference evidence="1 2" key="1">
    <citation type="journal article" date="2019" name="Environ. Microbiol.">
        <title>Species interactions and distinct microbial communities in high Arctic permafrost affected cryosols are associated with the CH4 and CO2 gas fluxes.</title>
        <authorList>
            <person name="Altshuler I."/>
            <person name="Hamel J."/>
            <person name="Turney S."/>
            <person name="Magnuson E."/>
            <person name="Levesque R."/>
            <person name="Greer C."/>
            <person name="Whyte L.G."/>
        </authorList>
    </citation>
    <scope>NUCLEOTIDE SEQUENCE [LARGE SCALE GENOMIC DNA]</scope>
    <source>
        <strain evidence="1 2">S13Y</strain>
    </source>
</reference>